<gene>
    <name evidence="1" type="ORF">COZ07_04925</name>
</gene>
<organism evidence="1 2">
    <name type="scientific">Candidatus Infernicultor aquiphilus</name>
    <dbReference type="NCBI Taxonomy" id="1805029"/>
    <lineage>
        <taxon>Bacteria</taxon>
        <taxon>Pseudomonadati</taxon>
        <taxon>Atribacterota</taxon>
        <taxon>Candidatus Phoenicimicrobiia</taxon>
        <taxon>Candidatus Pheonicimicrobiales</taxon>
        <taxon>Candidatus Phoenicimicrobiaceae</taxon>
        <taxon>Candidatus Infernicultor</taxon>
    </lineage>
</organism>
<reference evidence="1 2" key="1">
    <citation type="submission" date="2017-09" db="EMBL/GenBank/DDBJ databases">
        <title>Depth-based differentiation of microbial function through sediment-hosted aquifers and enrichment of novel symbionts in the deep terrestrial subsurface.</title>
        <authorList>
            <person name="Probst A.J."/>
            <person name="Ladd B."/>
            <person name="Jarett J.K."/>
            <person name="Geller-Mcgrath D.E."/>
            <person name="Sieber C.M."/>
            <person name="Emerson J.B."/>
            <person name="Anantharaman K."/>
            <person name="Thomas B.C."/>
            <person name="Malmstrom R."/>
            <person name="Stieglmeier M."/>
            <person name="Klingl A."/>
            <person name="Woyke T."/>
            <person name="Ryan C.M."/>
            <person name="Banfield J.F."/>
        </authorList>
    </citation>
    <scope>NUCLEOTIDE SEQUENCE [LARGE SCALE GENOMIC DNA]</scope>
    <source>
        <strain evidence="1">CG_4_10_14_3_um_filter_34_13</strain>
    </source>
</reference>
<comment type="caution">
    <text evidence="1">The sequence shown here is derived from an EMBL/GenBank/DDBJ whole genome shotgun (WGS) entry which is preliminary data.</text>
</comment>
<proteinExistence type="predicted"/>
<evidence type="ECO:0008006" key="3">
    <source>
        <dbReference type="Google" id="ProtNLM"/>
    </source>
</evidence>
<evidence type="ECO:0000313" key="2">
    <source>
        <dbReference type="Proteomes" id="UP000230646"/>
    </source>
</evidence>
<dbReference type="Proteomes" id="UP000230646">
    <property type="component" value="Unassembled WGS sequence"/>
</dbReference>
<sequence length="224" mass="26618">MPFIALLDPQAGDLYWETIHKISQKKKVEVLINFPFGMAIRRYMPLTKGKNITKNMKNKLNRIFGDDNWEKIYLERKKNTISSTVAREKYLDLYINNLLSVGFKYYAVKNVKNSLGNHIYYLIFATKHIKGLEKMKDVMVKDEPERNTLFFLQELTNEIYKIFKDEENLNLDTILEKLLPGKHLYRKQDFKDALKRLEAEKKLIRIESRKDAKSFNNDELFNIV</sequence>
<dbReference type="EMBL" id="PFKO01000184">
    <property type="protein sequence ID" value="PIY32668.1"/>
    <property type="molecule type" value="Genomic_DNA"/>
</dbReference>
<accession>A0A2M7PPX3</accession>
<evidence type="ECO:0000313" key="1">
    <source>
        <dbReference type="EMBL" id="PIY32668.1"/>
    </source>
</evidence>
<dbReference type="AlphaFoldDB" id="A0A2M7PPX3"/>
<dbReference type="InterPro" id="IPR031009">
    <property type="entry name" value="Tcm_partner"/>
</dbReference>
<protein>
    <recommendedName>
        <fullName evidence="3">Three-Cys-motif partner protein TcmP</fullName>
    </recommendedName>
</protein>
<name>A0A2M7PPX3_9BACT</name>
<dbReference type="NCBIfam" id="TIGR04474">
    <property type="entry name" value="tcm_partner"/>
    <property type="match status" value="1"/>
</dbReference>